<name>A0ABY9HAU9_9MOLU</name>
<feature type="domain" description="HIT" evidence="2">
    <location>
        <begin position="4"/>
        <end position="111"/>
    </location>
</feature>
<dbReference type="NCBIfam" id="NF045834">
    <property type="entry name" value="M_plasma_HinT"/>
    <property type="match status" value="1"/>
</dbReference>
<evidence type="ECO:0000256" key="1">
    <source>
        <dbReference type="PROSITE-ProRule" id="PRU00464"/>
    </source>
</evidence>
<keyword evidence="4" id="KW-1185">Reference proteome</keyword>
<dbReference type="InterPro" id="IPR001310">
    <property type="entry name" value="Histidine_triad_HIT"/>
</dbReference>
<dbReference type="InterPro" id="IPR019808">
    <property type="entry name" value="Histidine_triad_CS"/>
</dbReference>
<evidence type="ECO:0000313" key="4">
    <source>
        <dbReference type="Proteomes" id="UP001237011"/>
    </source>
</evidence>
<accession>A0ABY9HAU9</accession>
<dbReference type="Proteomes" id="UP001237011">
    <property type="component" value="Chromosome"/>
</dbReference>
<dbReference type="InterPro" id="IPR011146">
    <property type="entry name" value="HIT-like"/>
</dbReference>
<dbReference type="EC" id="2.1.1.-" evidence="3"/>
<evidence type="ECO:0000313" key="3">
    <source>
        <dbReference type="EMBL" id="WLP85566.1"/>
    </source>
</evidence>
<dbReference type="PRINTS" id="PR00332">
    <property type="entry name" value="HISTRIAD"/>
</dbReference>
<evidence type="ECO:0000259" key="2">
    <source>
        <dbReference type="PROSITE" id="PS51084"/>
    </source>
</evidence>
<gene>
    <name evidence="3" type="ORF">Q8852_00100</name>
</gene>
<keyword evidence="3" id="KW-0489">Methyltransferase</keyword>
<dbReference type="PANTHER" id="PTHR23089">
    <property type="entry name" value="HISTIDINE TRIAD HIT PROTEIN"/>
    <property type="match status" value="1"/>
</dbReference>
<dbReference type="InterPro" id="IPR054919">
    <property type="entry name" value="M_plasma_HinT"/>
</dbReference>
<dbReference type="Gene3D" id="3.30.428.10">
    <property type="entry name" value="HIT-like"/>
    <property type="match status" value="1"/>
</dbReference>
<dbReference type="GO" id="GO:0008168">
    <property type="term" value="F:methyltransferase activity"/>
    <property type="evidence" value="ECO:0007669"/>
    <property type="project" value="UniProtKB-KW"/>
</dbReference>
<dbReference type="PROSITE" id="PS51084">
    <property type="entry name" value="HIT_2"/>
    <property type="match status" value="1"/>
</dbReference>
<feature type="short sequence motif" description="Histidine triad motif" evidence="1">
    <location>
        <begin position="96"/>
        <end position="100"/>
    </location>
</feature>
<sequence>MSTIFTQIINREIPSKILYEDDKVIAIYDAFPKKPGHFLVIPKDEQANILQNNEEDFLHAMKVARMLAKKEIIDQGIAGFKIVINTGKSAGQVVFHTHIHVIPYRDGEQGEE</sequence>
<dbReference type="PROSITE" id="PS00892">
    <property type="entry name" value="HIT_1"/>
    <property type="match status" value="1"/>
</dbReference>
<dbReference type="GO" id="GO:0032259">
    <property type="term" value="P:methylation"/>
    <property type="evidence" value="ECO:0007669"/>
    <property type="project" value="UniProtKB-KW"/>
</dbReference>
<organism evidence="3 4">
    <name type="scientific">Mycoplasma seminis</name>
    <dbReference type="NCBI Taxonomy" id="512749"/>
    <lineage>
        <taxon>Bacteria</taxon>
        <taxon>Bacillati</taxon>
        <taxon>Mycoplasmatota</taxon>
        <taxon>Mollicutes</taxon>
        <taxon>Mycoplasmataceae</taxon>
        <taxon>Mycoplasma</taxon>
    </lineage>
</organism>
<proteinExistence type="predicted"/>
<dbReference type="Pfam" id="PF01230">
    <property type="entry name" value="HIT"/>
    <property type="match status" value="1"/>
</dbReference>
<keyword evidence="3" id="KW-0808">Transferase</keyword>
<dbReference type="RefSeq" id="WP_305937997.1">
    <property type="nucleotide sequence ID" value="NZ_CP132191.1"/>
</dbReference>
<dbReference type="SUPFAM" id="SSF54197">
    <property type="entry name" value="HIT-like"/>
    <property type="match status" value="1"/>
</dbReference>
<protein>
    <submittedName>
        <fullName evidence="3">HIT family protein</fullName>
        <ecNumber evidence="3">2.1.1.-</ecNumber>
    </submittedName>
</protein>
<dbReference type="EMBL" id="CP132191">
    <property type="protein sequence ID" value="WLP85566.1"/>
    <property type="molecule type" value="Genomic_DNA"/>
</dbReference>
<reference evidence="3" key="1">
    <citation type="submission" date="2023-08" db="EMBL/GenBank/DDBJ databases">
        <title>Complete genome sequence of Mycoplasma seminis 2200.</title>
        <authorList>
            <person name="Spergser J."/>
        </authorList>
    </citation>
    <scope>NUCLEOTIDE SEQUENCE [LARGE SCALE GENOMIC DNA]</scope>
    <source>
        <strain evidence="3">2200</strain>
    </source>
</reference>
<dbReference type="InterPro" id="IPR036265">
    <property type="entry name" value="HIT-like_sf"/>
</dbReference>